<dbReference type="AlphaFoldDB" id="A0A7W5FI05"/>
<evidence type="ECO:0000313" key="1">
    <source>
        <dbReference type="EMBL" id="MBB3098980.1"/>
    </source>
</evidence>
<dbReference type="EMBL" id="JACHXF010000017">
    <property type="protein sequence ID" value="MBB3098980.1"/>
    <property type="molecule type" value="Genomic_DNA"/>
</dbReference>
<name>A0A7W5FI05_9ACTN</name>
<gene>
    <name evidence="1" type="ORF">FHR83_006686</name>
</gene>
<organism evidence="1 2">
    <name type="scientific">Actinoplanes campanulatus</name>
    <dbReference type="NCBI Taxonomy" id="113559"/>
    <lineage>
        <taxon>Bacteria</taxon>
        <taxon>Bacillati</taxon>
        <taxon>Actinomycetota</taxon>
        <taxon>Actinomycetes</taxon>
        <taxon>Micromonosporales</taxon>
        <taxon>Micromonosporaceae</taxon>
        <taxon>Actinoplanes</taxon>
    </lineage>
</organism>
<protein>
    <submittedName>
        <fullName evidence="1">Uncharacterized protein</fullName>
    </submittedName>
</protein>
<accession>A0A7W5FI05</accession>
<evidence type="ECO:0000313" key="2">
    <source>
        <dbReference type="Proteomes" id="UP000590749"/>
    </source>
</evidence>
<proteinExistence type="predicted"/>
<dbReference type="Proteomes" id="UP000590749">
    <property type="component" value="Unassembled WGS sequence"/>
</dbReference>
<dbReference type="RefSeq" id="WP_183225068.1">
    <property type="nucleotide sequence ID" value="NZ_BMPW01000020.1"/>
</dbReference>
<reference evidence="1 2" key="1">
    <citation type="submission" date="2020-08" db="EMBL/GenBank/DDBJ databases">
        <title>Genomic Encyclopedia of Type Strains, Phase III (KMG-III): the genomes of soil and plant-associated and newly described type strains.</title>
        <authorList>
            <person name="Whitman W."/>
        </authorList>
    </citation>
    <scope>NUCLEOTIDE SEQUENCE [LARGE SCALE GENOMIC DNA]</scope>
    <source>
        <strain evidence="1 2">CECT 3287</strain>
    </source>
</reference>
<sequence>MTADFVLAGTGSRSLRVAPHEVQVEAMHRCTEAVAARVLEHGSRLVVMSGAAEGWDELLARVAIRLGVRLHLMLPSRSYAAYYWGRASVLERDRTAEFAEIQAAAWKVTFVAEQILGTTALKVDGLHINFHRNLIMVETADSFVVWDPTSRGTAHCVEAIRRAGKWRDDMVLGPGPLSDQQTLPIGTVSGTHRPAEAMRH</sequence>
<comment type="caution">
    <text evidence="1">The sequence shown here is derived from an EMBL/GenBank/DDBJ whole genome shotgun (WGS) entry which is preliminary data.</text>
</comment>
<keyword evidence="2" id="KW-1185">Reference proteome</keyword>
<dbReference type="Gene3D" id="3.40.50.450">
    <property type="match status" value="1"/>
</dbReference>